<dbReference type="PANTHER" id="PTHR11439:SF524">
    <property type="entry name" value="RNA-DIRECTED DNA POLYMERASE, PROTEIN KINASE RLK-PELLE-DLSV FAMILY"/>
    <property type="match status" value="1"/>
</dbReference>
<comment type="caution">
    <text evidence="2">The sequence shown here is derived from an EMBL/GenBank/DDBJ whole genome shotgun (WGS) entry which is preliminary data.</text>
</comment>
<evidence type="ECO:0000313" key="2">
    <source>
        <dbReference type="EMBL" id="GEX88932.1"/>
    </source>
</evidence>
<accession>A0A699HIU9</accession>
<protein>
    <submittedName>
        <fullName evidence="2">Ribonuclease H-like domain-containing protein</fullName>
    </submittedName>
</protein>
<feature type="domain" description="Reverse transcriptase Ty1/copia-type" evidence="1">
    <location>
        <begin position="11"/>
        <end position="125"/>
    </location>
</feature>
<reference evidence="2" key="1">
    <citation type="journal article" date="2019" name="Sci. Rep.">
        <title>Draft genome of Tanacetum cinerariifolium, the natural source of mosquito coil.</title>
        <authorList>
            <person name="Yamashiro T."/>
            <person name="Shiraishi A."/>
            <person name="Satake H."/>
            <person name="Nakayama K."/>
        </authorList>
    </citation>
    <scope>NUCLEOTIDE SEQUENCE</scope>
</reference>
<dbReference type="AlphaFoldDB" id="A0A699HIU9"/>
<name>A0A699HIU9_TANCI</name>
<dbReference type="Pfam" id="PF07727">
    <property type="entry name" value="RVT_2"/>
    <property type="match status" value="1"/>
</dbReference>
<dbReference type="SUPFAM" id="SSF56672">
    <property type="entry name" value="DNA/RNA polymerases"/>
    <property type="match status" value="1"/>
</dbReference>
<feature type="non-terminal residue" evidence="2">
    <location>
        <position position="1"/>
    </location>
</feature>
<dbReference type="EMBL" id="BKCJ010136911">
    <property type="protein sequence ID" value="GEX88932.1"/>
    <property type="molecule type" value="Genomic_DNA"/>
</dbReference>
<dbReference type="InterPro" id="IPR013103">
    <property type="entry name" value="RVT_2"/>
</dbReference>
<dbReference type="PANTHER" id="PTHR11439">
    <property type="entry name" value="GAG-POL-RELATED RETROTRANSPOSON"/>
    <property type="match status" value="1"/>
</dbReference>
<organism evidence="2">
    <name type="scientific">Tanacetum cinerariifolium</name>
    <name type="common">Dalmatian daisy</name>
    <name type="synonym">Chrysanthemum cinerariifolium</name>
    <dbReference type="NCBI Taxonomy" id="118510"/>
    <lineage>
        <taxon>Eukaryota</taxon>
        <taxon>Viridiplantae</taxon>
        <taxon>Streptophyta</taxon>
        <taxon>Embryophyta</taxon>
        <taxon>Tracheophyta</taxon>
        <taxon>Spermatophyta</taxon>
        <taxon>Magnoliopsida</taxon>
        <taxon>eudicotyledons</taxon>
        <taxon>Gunneridae</taxon>
        <taxon>Pentapetalae</taxon>
        <taxon>asterids</taxon>
        <taxon>campanulids</taxon>
        <taxon>Asterales</taxon>
        <taxon>Asteraceae</taxon>
        <taxon>Asteroideae</taxon>
        <taxon>Anthemideae</taxon>
        <taxon>Anthemidinae</taxon>
        <taxon>Tanacetum</taxon>
    </lineage>
</organism>
<proteinExistence type="predicted"/>
<evidence type="ECO:0000259" key="1">
    <source>
        <dbReference type="Pfam" id="PF07727"/>
    </source>
</evidence>
<gene>
    <name evidence="2" type="ORF">Tci_360907</name>
</gene>
<sequence length="268" mass="30645">LFNHKFYADGTLSCYKACLVANGSSQQHRIDFDETFSPVVKPATIHMVLSLAVSRQWPIHQLDVKNAFINGDLSKTVYMHQPPGFVDSRYPHHVFHLQRSLYGLKQAPRAWFQCFVGLFLSKKKYALQFLECAHMVHCNPSRTPVDIETKLGSDDVPICLYMHDLREPHFAAVRRVMRYVKGTLDFGIHLYAFATTSLVGYTDFDWAGCPSARRSTLEPGDDAATIKRQRHDIHGEDIKDLVMASGRSQLKVDLEPSTWQRRQDYKAT</sequence>
<dbReference type="InterPro" id="IPR043502">
    <property type="entry name" value="DNA/RNA_pol_sf"/>
</dbReference>